<proteinExistence type="predicted"/>
<evidence type="ECO:0000256" key="1">
    <source>
        <dbReference type="ARBA" id="ARBA00004906"/>
    </source>
</evidence>
<dbReference type="InterPro" id="IPR022441">
    <property type="entry name" value="Para_beta_helix_rpt-2"/>
</dbReference>
<evidence type="ECO:0000256" key="4">
    <source>
        <dbReference type="SAM" id="Phobius"/>
    </source>
</evidence>
<keyword evidence="4" id="KW-0812">Transmembrane</keyword>
<dbReference type="InterPro" id="IPR011050">
    <property type="entry name" value="Pectin_lyase_fold/virulence"/>
</dbReference>
<dbReference type="PANTHER" id="PTHR22990">
    <property type="entry name" value="F-BOX ONLY PROTEIN"/>
    <property type="match status" value="1"/>
</dbReference>
<evidence type="ECO:0000313" key="7">
    <source>
        <dbReference type="Proteomes" id="UP000198535"/>
    </source>
</evidence>
<dbReference type="InterPro" id="IPR006626">
    <property type="entry name" value="PbH1"/>
</dbReference>
<keyword evidence="7" id="KW-1185">Reference proteome</keyword>
<dbReference type="NCBIfam" id="TIGR03804">
    <property type="entry name" value="para_beta_helix"/>
    <property type="match status" value="9"/>
</dbReference>
<evidence type="ECO:0000256" key="2">
    <source>
        <dbReference type="ARBA" id="ARBA00022737"/>
    </source>
</evidence>
<keyword evidence="4" id="KW-0472">Membrane</keyword>
<dbReference type="InterPro" id="IPR012334">
    <property type="entry name" value="Pectin_lyas_fold"/>
</dbReference>
<organism evidence="6 7">
    <name type="scientific">Methanolobus profundi</name>
    <dbReference type="NCBI Taxonomy" id="487685"/>
    <lineage>
        <taxon>Archaea</taxon>
        <taxon>Methanobacteriati</taxon>
        <taxon>Methanobacteriota</taxon>
        <taxon>Stenosarchaea group</taxon>
        <taxon>Methanomicrobia</taxon>
        <taxon>Methanosarcinales</taxon>
        <taxon>Methanosarcinaceae</taxon>
        <taxon>Methanolobus</taxon>
    </lineage>
</organism>
<dbReference type="InterPro" id="IPR026453">
    <property type="entry name" value="PGF_pre_PGF"/>
</dbReference>
<dbReference type="SUPFAM" id="SSF51126">
    <property type="entry name" value="Pectin lyase-like"/>
    <property type="match status" value="2"/>
</dbReference>
<dbReference type="Proteomes" id="UP000198535">
    <property type="component" value="Unassembled WGS sequence"/>
</dbReference>
<dbReference type="Pfam" id="PF05048">
    <property type="entry name" value="NosD"/>
    <property type="match status" value="2"/>
</dbReference>
<comment type="pathway">
    <text evidence="1">Protein modification; protein ubiquitination.</text>
</comment>
<evidence type="ECO:0000313" key="6">
    <source>
        <dbReference type="EMBL" id="SFM72416.1"/>
    </source>
</evidence>
<dbReference type="InterPro" id="IPR007742">
    <property type="entry name" value="NosD_dom"/>
</dbReference>
<dbReference type="AlphaFoldDB" id="A0A1I4T6U4"/>
<dbReference type="OrthoDB" id="125880at2157"/>
<feature type="domain" description="Periplasmic copper-binding protein NosD beta helix" evidence="5">
    <location>
        <begin position="72"/>
        <end position="226"/>
    </location>
</feature>
<dbReference type="Gene3D" id="2.160.20.10">
    <property type="entry name" value="Single-stranded right-handed beta-helix, Pectin lyase-like"/>
    <property type="match status" value="2"/>
</dbReference>
<dbReference type="NCBIfam" id="TIGR04213">
    <property type="entry name" value="PGF_pre_PGF"/>
    <property type="match status" value="1"/>
</dbReference>
<feature type="transmembrane region" description="Helical" evidence="4">
    <location>
        <begin position="904"/>
        <end position="925"/>
    </location>
</feature>
<dbReference type="PANTHER" id="PTHR22990:SF15">
    <property type="entry name" value="F-BOX ONLY PROTEIN 10"/>
    <property type="match status" value="1"/>
</dbReference>
<keyword evidence="4" id="KW-1133">Transmembrane helix</keyword>
<dbReference type="RefSeq" id="WP_091936862.1">
    <property type="nucleotide sequence ID" value="NZ_FOUJ01000004.1"/>
</dbReference>
<evidence type="ECO:0000259" key="5">
    <source>
        <dbReference type="Pfam" id="PF05048"/>
    </source>
</evidence>
<gene>
    <name evidence="6" type="ORF">SAMN04488696_2224</name>
</gene>
<evidence type="ECO:0000256" key="3">
    <source>
        <dbReference type="ARBA" id="ARBA00022786"/>
    </source>
</evidence>
<dbReference type="EMBL" id="FOUJ01000004">
    <property type="protein sequence ID" value="SFM72416.1"/>
    <property type="molecule type" value="Genomic_DNA"/>
</dbReference>
<reference evidence="7" key="1">
    <citation type="submission" date="2016-10" db="EMBL/GenBank/DDBJ databases">
        <authorList>
            <person name="Varghese N."/>
            <person name="Submissions S."/>
        </authorList>
    </citation>
    <scope>NUCLEOTIDE SEQUENCE [LARGE SCALE GENOMIC DNA]</scope>
    <source>
        <strain evidence="7">Mob M</strain>
    </source>
</reference>
<sequence length="933" mass="99407">MTAKFQHTLPFISILKKFFAPWNMASRFKNSVYTCLFVLSMIVLSISIASAGTLNVTTVAGPGNYTTIQAAVDNSSSGDTIFVYPDTYTENVIVNKSGINIISTEGASATNIVAPASGNVFYVADTYDVLIDGFNVSGPLPLKSIYLYNTSSSTVSNITAISGTYGIYLEEADNNTLADNDLQNNSDSGIRLNSADNNSITDNTAISNIRGFYISDSVSNTLSGNIANLSTQFGFHLKNTSSNTITDNKAYSNGFDGITLNTSTNSIIMDNEAGSNAHYGIYLDASSNNTVTGNTVNSNVEIGIWLDASHNCTVTGNTANLNPDYGIALEYADDNTLANNSAASNGVGFALGVSNTNTVTNNTAESNGYGFTLAYASNGNVLTENAANSSAVAGFLILSSGSNTLTGNTAHLNANGIRLISAASNLIYNNLFNNSINFVDGGGNSGNTWNTTLQVGTNIIGGTYLGGNYWATPTGTGFSEVNPDINGDGIADESYTLMTSNVDQLPLAVPSPILSLGNIANLSYDWGTFDLNHSVTVTNQTADNVTISYNVSWISDGNPGTITDGETKWLNQTVTNDTIQTISVLVHANNTNPAENDSAVFTIDITPRDIVMVSSPSSGTMGKGEDFWINASVTGEYSETFIGNADLISDGIVTDTIAVTDGNASFQHNRSATGTYTFAVRFYNTSHYYNTTSSSSVITIPGTTSGSSEDTGRTTYMGGSFRSENTTATDTSVTYVQNGSNRIVFDDPQGPVVSMEFTADRNIGFVAARVQILKNDTGKISEYPDRPQGPAISITIGTEETLSNANVDEIDIDLRVSQEWIDDNNVDPSTIRLATYRDEEWTDLSTEQSWESAGFVYFSTKADMLGTFRIVGDEVSEAPAYEEKEIIGEDNDIPSPEEQYDSNVLPVAVTILIVALLAGALFLLAKHRKDEEE</sequence>
<dbReference type="SMART" id="SM00710">
    <property type="entry name" value="PbH1"/>
    <property type="match status" value="12"/>
</dbReference>
<accession>A0A1I4T6U4</accession>
<feature type="domain" description="Periplasmic copper-binding protein NosD beta helix" evidence="5">
    <location>
        <begin position="298"/>
        <end position="475"/>
    </location>
</feature>
<keyword evidence="3" id="KW-0833">Ubl conjugation pathway</keyword>
<dbReference type="InterPro" id="IPR051550">
    <property type="entry name" value="SCF-Subunits/Alg-Epimerases"/>
</dbReference>
<name>A0A1I4T6U4_9EURY</name>
<dbReference type="STRING" id="487685.SAMN04488696_2224"/>
<protein>
    <submittedName>
        <fullName evidence="6">PGF-pre-PGF domain-containing protein</fullName>
    </submittedName>
</protein>
<keyword evidence="2" id="KW-0677">Repeat</keyword>